<dbReference type="Pfam" id="PF07494">
    <property type="entry name" value="Reg_prop"/>
    <property type="match status" value="3"/>
</dbReference>
<dbReference type="SUPFAM" id="SSF63829">
    <property type="entry name" value="Calcium-dependent phosphotriesterase"/>
    <property type="match status" value="3"/>
</dbReference>
<dbReference type="OrthoDB" id="9772100at2"/>
<protein>
    <submittedName>
        <fullName evidence="5">GGDEF/EAL domain protein</fullName>
    </submittedName>
</protein>
<evidence type="ECO:0000256" key="2">
    <source>
        <dbReference type="SAM" id="SignalP"/>
    </source>
</evidence>
<dbReference type="Pfam" id="PF07495">
    <property type="entry name" value="Y_Y_Y"/>
    <property type="match status" value="1"/>
</dbReference>
<dbReference type="SUPFAM" id="SSF55073">
    <property type="entry name" value="Nucleotide cyclase"/>
    <property type="match status" value="1"/>
</dbReference>
<sequence>MKWPNLLALLLLCVATVCAAQEKYRAYPLYLEEKPRPDLATATVRDAEGFLWIATDNGLKRYDGYKLRVFNHDETNPKSIGTNIATNLLITSAGELWIIGHSLSRYNPDDESFTNFYPFAGRSARDMLEDSQGHLWIAGDAFGLVEFDPQRGEVLNRYFADSERGEIRDLAPSARGDSFWVASSGGVYRMSVTDRIARPFSLPLDFVPGTQTVRAICEDHTGLLWVASDAGLITVNPETGTTRQYHANPAIPGSLATDNLWALYEDASERMWVGTDKEGLQYYRPETDDFAHLPATLFTRNTLPPGSLMNIYEDVERNLWLALGPYGVYRISPDIEKFTNYRHSLEFSNALSFNNILDLLEARDGRIWIATDGGGLNVLEPSTGQFDHYLHDPNDPNSLSSDSVISLAEDSLGRVWVGTWGGGLNAFDPRTNRFTHYVRDPTRADDQTLSSNNIFRILPLDDDRLMLSTWGRGFQIFDPATEHFETHNPYASGDNPSGENYSINDFAISPEGEVWIGGYNGLESYSLSTGKFHPLPQALHSSVFDIHQDTKGDLWLATSENLVRYRPVANTLRSYTPADGLADSFVVSIEEDSNGMLWIGTRNGLSKFDPRSERFENFSEHDGLAGAQFNRNSHLLASTGDMYFGTTNGLNEFDPAHLPVNEHAPPVHFTGLELFQQTVVPGQSPWLQKPLNRTRELVLPYSQRDITFTFTALNLINPEKNRFRYRLFGLEDTWLETDSSGRRVRYTNLAAGHYQFQILSANNEGVWNSSARVINLVILPAWWQTWWAFAGYALLAIFVIYAFSQWRVRTNHMRERELQELVEQQTTQLRYANQRVVQLNSELEQRVVHRTQELSKEIEERRESEARAQYMAYHDTLTGLKNRVWLLDHLRQLIEQGQLPFALLYIGGDRFRRINDSHGHLVGDKLLGEVARRLRRLLPDSGHCVRLGSDEFAVVIDNVSNRTEAVTVANRIIATFQQKFSVDQLQISFGVSIGILFADKQYNEATQLLRNANIAMQRAKERGRGVYQLFDHDVLRTMLDKTLMEVDLRRALSHDELTIAYQPILHLKNHRLRSFEVLLRWHHTQRGNVPTEQFIAVAESIGLIFELGIWVLRKACLQINSWQAEFGLQNTPKIAVNLSPLQMRQADLLSRIDDVFRETGASPDKIRFEITESALMENTDTVDMLLEGLRERGIELAIDDFGTGYSSLSYLDRLPVQQLKIDRAFVTALVHNKNDTGNANEIVRATINLAHTLNMRVVAEGIETEEQRDILASYSCDYGQGYLISAPMDAVEATSYLRSTVIAKLVATDPVN</sequence>
<keyword evidence="1" id="KW-0472">Membrane</keyword>
<evidence type="ECO:0000313" key="5">
    <source>
        <dbReference type="EMBL" id="ACR12706.1"/>
    </source>
</evidence>
<dbReference type="SUPFAM" id="SSF141868">
    <property type="entry name" value="EAL domain-like"/>
    <property type="match status" value="1"/>
</dbReference>
<dbReference type="SMART" id="SM00267">
    <property type="entry name" value="GGDEF"/>
    <property type="match status" value="1"/>
</dbReference>
<dbReference type="NCBIfam" id="TIGR00254">
    <property type="entry name" value="GGDEF"/>
    <property type="match status" value="1"/>
</dbReference>
<dbReference type="SMART" id="SM00052">
    <property type="entry name" value="EAL"/>
    <property type="match status" value="1"/>
</dbReference>
<feature type="signal peptide" evidence="2">
    <location>
        <begin position="1"/>
        <end position="19"/>
    </location>
</feature>
<name>C5BJV7_TERTT</name>
<dbReference type="eggNOG" id="COG4191">
    <property type="taxonomic scope" value="Bacteria"/>
</dbReference>
<dbReference type="InterPro" id="IPR043128">
    <property type="entry name" value="Rev_trsase/Diguanyl_cyclase"/>
</dbReference>
<dbReference type="STRING" id="377629.TERTU_4599"/>
<dbReference type="InterPro" id="IPR052155">
    <property type="entry name" value="Biofilm_reg_signaling"/>
</dbReference>
<feature type="chain" id="PRO_5005667936" evidence="2">
    <location>
        <begin position="20"/>
        <end position="1312"/>
    </location>
</feature>
<reference evidence="5 6" key="1">
    <citation type="journal article" date="2009" name="PLoS ONE">
        <title>The complete genome of Teredinibacter turnerae T7901: an intracellular endosymbiont of marine wood-boring bivalves (shipworms).</title>
        <authorList>
            <person name="Yang J.C."/>
            <person name="Madupu R."/>
            <person name="Durkin A.S."/>
            <person name="Ekborg N.A."/>
            <person name="Pedamallu C.S."/>
            <person name="Hostetler J.B."/>
            <person name="Radune D."/>
            <person name="Toms B.S."/>
            <person name="Henrissat B."/>
            <person name="Coutinho P.M."/>
            <person name="Schwarz S."/>
            <person name="Field L."/>
            <person name="Trindade-Silva A.E."/>
            <person name="Soares C.A.G."/>
            <person name="Elshahawi S."/>
            <person name="Hanora A."/>
            <person name="Schmidt E.W."/>
            <person name="Haygood M.G."/>
            <person name="Posfai J."/>
            <person name="Benner J."/>
            <person name="Madinger C."/>
            <person name="Nove J."/>
            <person name="Anton B."/>
            <person name="Chaudhary K."/>
            <person name="Foster J."/>
            <person name="Holman A."/>
            <person name="Kumar S."/>
            <person name="Lessard P.A."/>
            <person name="Luyten Y.A."/>
            <person name="Slatko B."/>
            <person name="Wood N."/>
            <person name="Wu B."/>
            <person name="Teplitski M."/>
            <person name="Mougous J.D."/>
            <person name="Ward N."/>
            <person name="Eisen J.A."/>
            <person name="Badger J.H."/>
            <person name="Distel D.L."/>
        </authorList>
    </citation>
    <scope>NUCLEOTIDE SEQUENCE [LARGE SCALE GENOMIC DNA]</scope>
    <source>
        <strain evidence="6">ATCC 39867 / T7901</strain>
    </source>
</reference>
<dbReference type="InterPro" id="IPR013783">
    <property type="entry name" value="Ig-like_fold"/>
</dbReference>
<dbReference type="Gene3D" id="3.30.70.270">
    <property type="match status" value="1"/>
</dbReference>
<dbReference type="Pfam" id="PF00990">
    <property type="entry name" value="GGDEF"/>
    <property type="match status" value="1"/>
</dbReference>
<dbReference type="PANTHER" id="PTHR44757">
    <property type="entry name" value="DIGUANYLATE CYCLASE DGCP"/>
    <property type="match status" value="1"/>
</dbReference>
<dbReference type="InterPro" id="IPR001633">
    <property type="entry name" value="EAL_dom"/>
</dbReference>
<dbReference type="InterPro" id="IPR015943">
    <property type="entry name" value="WD40/YVTN_repeat-like_dom_sf"/>
</dbReference>
<keyword evidence="1" id="KW-0812">Transmembrane</keyword>
<keyword evidence="2" id="KW-0732">Signal</keyword>
<dbReference type="RefSeq" id="WP_015818818.1">
    <property type="nucleotide sequence ID" value="NC_012997.1"/>
</dbReference>
<gene>
    <name evidence="5" type="ordered locus">TERTU_4599</name>
</gene>
<dbReference type="eggNOG" id="COG5001">
    <property type="taxonomic scope" value="Bacteria"/>
</dbReference>
<dbReference type="CDD" id="cd01949">
    <property type="entry name" value="GGDEF"/>
    <property type="match status" value="1"/>
</dbReference>
<feature type="domain" description="GGDEF" evidence="4">
    <location>
        <begin position="899"/>
        <end position="1032"/>
    </location>
</feature>
<evidence type="ECO:0000259" key="4">
    <source>
        <dbReference type="PROSITE" id="PS50887"/>
    </source>
</evidence>
<dbReference type="InterPro" id="IPR029787">
    <property type="entry name" value="Nucleotide_cyclase"/>
</dbReference>
<dbReference type="PANTHER" id="PTHR44757:SF2">
    <property type="entry name" value="BIOFILM ARCHITECTURE MAINTENANCE PROTEIN MBAA"/>
    <property type="match status" value="1"/>
</dbReference>
<dbReference type="InterPro" id="IPR035919">
    <property type="entry name" value="EAL_sf"/>
</dbReference>
<dbReference type="Pfam" id="PF00563">
    <property type="entry name" value="EAL"/>
    <property type="match status" value="1"/>
</dbReference>
<dbReference type="InterPro" id="IPR011110">
    <property type="entry name" value="Reg_prop"/>
</dbReference>
<dbReference type="Gene3D" id="3.20.20.450">
    <property type="entry name" value="EAL domain"/>
    <property type="match status" value="1"/>
</dbReference>
<dbReference type="InterPro" id="IPR000160">
    <property type="entry name" value="GGDEF_dom"/>
</dbReference>
<keyword evidence="6" id="KW-1185">Reference proteome</keyword>
<dbReference type="EMBL" id="CP001614">
    <property type="protein sequence ID" value="ACR12706.1"/>
    <property type="molecule type" value="Genomic_DNA"/>
</dbReference>
<evidence type="ECO:0000256" key="1">
    <source>
        <dbReference type="SAM" id="Phobius"/>
    </source>
</evidence>
<feature type="transmembrane region" description="Helical" evidence="1">
    <location>
        <begin position="786"/>
        <end position="804"/>
    </location>
</feature>
<organism evidence="5 6">
    <name type="scientific">Teredinibacter turnerae (strain ATCC 39867 / T7901)</name>
    <dbReference type="NCBI Taxonomy" id="377629"/>
    <lineage>
        <taxon>Bacteria</taxon>
        <taxon>Pseudomonadati</taxon>
        <taxon>Pseudomonadota</taxon>
        <taxon>Gammaproteobacteria</taxon>
        <taxon>Cellvibrionales</taxon>
        <taxon>Cellvibrionaceae</taxon>
        <taxon>Teredinibacter</taxon>
    </lineage>
</organism>
<dbReference type="Proteomes" id="UP000009080">
    <property type="component" value="Chromosome"/>
</dbReference>
<feature type="domain" description="EAL" evidence="3">
    <location>
        <begin position="1041"/>
        <end position="1301"/>
    </location>
</feature>
<dbReference type="HOGENOM" id="CLU_000445_28_4_6"/>
<dbReference type="Gene3D" id="2.60.40.10">
    <property type="entry name" value="Immunoglobulins"/>
    <property type="match status" value="1"/>
</dbReference>
<dbReference type="PROSITE" id="PS50883">
    <property type="entry name" value="EAL"/>
    <property type="match status" value="1"/>
</dbReference>
<dbReference type="InterPro" id="IPR011123">
    <property type="entry name" value="Y_Y_Y"/>
</dbReference>
<dbReference type="eggNOG" id="COG3292">
    <property type="taxonomic scope" value="Bacteria"/>
</dbReference>
<dbReference type="CDD" id="cd01948">
    <property type="entry name" value="EAL"/>
    <property type="match status" value="1"/>
</dbReference>
<keyword evidence="1" id="KW-1133">Transmembrane helix</keyword>
<evidence type="ECO:0000259" key="3">
    <source>
        <dbReference type="PROSITE" id="PS50883"/>
    </source>
</evidence>
<dbReference type="FunFam" id="2.60.40.10:FF:000791">
    <property type="entry name" value="Two-component system sensor histidine kinase/response regulator"/>
    <property type="match status" value="1"/>
</dbReference>
<dbReference type="Gene3D" id="2.130.10.10">
    <property type="entry name" value="YVTN repeat-like/Quinoprotein amine dehydrogenase"/>
    <property type="match status" value="2"/>
</dbReference>
<accession>C5BJV7</accession>
<proteinExistence type="predicted"/>
<dbReference type="PROSITE" id="PS50887">
    <property type="entry name" value="GGDEF"/>
    <property type="match status" value="1"/>
</dbReference>
<dbReference type="KEGG" id="ttu:TERTU_4599"/>
<evidence type="ECO:0000313" key="6">
    <source>
        <dbReference type="Proteomes" id="UP000009080"/>
    </source>
</evidence>